<dbReference type="RefSeq" id="WP_163283995.1">
    <property type="nucleotide sequence ID" value="NZ_JAAGVY010000008.1"/>
</dbReference>
<name>A0A7K3WNQ0_9FLAO</name>
<sequence length="189" mass="20627">MIEITIKEAPLKIKDGAIILTYLEDSISLICDARNSASVDHLRKLKKRKADKGFTILMDSDARVNKYVHDVPPLAWDIFDTADSPIILVLPGGRDIAKNALAADGTIAVRMVTSMEERKLVQAANGPVAATALLKADGSLARTIEEGDTAILDEIEYVLTLPPGIKSYSMKKIPIIYLDLASNVKIIRE</sequence>
<dbReference type="InterPro" id="IPR006070">
    <property type="entry name" value="Sua5-like_dom"/>
</dbReference>
<keyword evidence="3" id="KW-1185">Reference proteome</keyword>
<dbReference type="Pfam" id="PF01300">
    <property type="entry name" value="Sua5_yciO_yrdC"/>
    <property type="match status" value="1"/>
</dbReference>
<evidence type="ECO:0000259" key="1">
    <source>
        <dbReference type="PROSITE" id="PS51163"/>
    </source>
</evidence>
<dbReference type="AlphaFoldDB" id="A0A7K3WNQ0"/>
<dbReference type="PROSITE" id="PS51163">
    <property type="entry name" value="YRDC"/>
    <property type="match status" value="1"/>
</dbReference>
<dbReference type="GO" id="GO:0003725">
    <property type="term" value="F:double-stranded RNA binding"/>
    <property type="evidence" value="ECO:0007669"/>
    <property type="project" value="InterPro"/>
</dbReference>
<organism evidence="2 3">
    <name type="scientific">Cryomorpha ignava</name>
    <dbReference type="NCBI Taxonomy" id="101383"/>
    <lineage>
        <taxon>Bacteria</taxon>
        <taxon>Pseudomonadati</taxon>
        <taxon>Bacteroidota</taxon>
        <taxon>Flavobacteriia</taxon>
        <taxon>Flavobacteriales</taxon>
        <taxon>Cryomorphaceae</taxon>
        <taxon>Cryomorpha</taxon>
    </lineage>
</organism>
<dbReference type="InterPro" id="IPR017945">
    <property type="entry name" value="DHBP_synth_RibB-like_a/b_dom"/>
</dbReference>
<gene>
    <name evidence="2" type="ORF">G3O08_06335</name>
</gene>
<accession>A0A7K3WNQ0</accession>
<feature type="domain" description="YrdC-like" evidence="1">
    <location>
        <begin position="3"/>
        <end position="189"/>
    </location>
</feature>
<proteinExistence type="predicted"/>
<evidence type="ECO:0000313" key="2">
    <source>
        <dbReference type="EMBL" id="NEN23114.1"/>
    </source>
</evidence>
<protein>
    <submittedName>
        <fullName evidence="2">Sua5/YciO/YrdC/YwlC family protein</fullName>
    </submittedName>
</protein>
<reference evidence="2 3" key="1">
    <citation type="submission" date="2020-02" db="EMBL/GenBank/DDBJ databases">
        <title>Out from the shadows clarifying the taxonomy of the family Cryomorphaceae and related taxa by utilizing the GTDB taxonomic framework.</title>
        <authorList>
            <person name="Bowman J.P."/>
        </authorList>
    </citation>
    <scope>NUCLEOTIDE SEQUENCE [LARGE SCALE GENOMIC DNA]</scope>
    <source>
        <strain evidence="2 3">QSSC 1-22</strain>
    </source>
</reference>
<comment type="caution">
    <text evidence="2">The sequence shown here is derived from an EMBL/GenBank/DDBJ whole genome shotgun (WGS) entry which is preliminary data.</text>
</comment>
<dbReference type="SUPFAM" id="SSF55821">
    <property type="entry name" value="YrdC/RibB"/>
    <property type="match status" value="1"/>
</dbReference>
<dbReference type="Gene3D" id="3.90.870.10">
    <property type="entry name" value="DHBP synthase"/>
    <property type="match status" value="1"/>
</dbReference>
<evidence type="ECO:0000313" key="3">
    <source>
        <dbReference type="Proteomes" id="UP000486602"/>
    </source>
</evidence>
<dbReference type="Proteomes" id="UP000486602">
    <property type="component" value="Unassembled WGS sequence"/>
</dbReference>
<dbReference type="EMBL" id="JAAGVY010000008">
    <property type="protein sequence ID" value="NEN23114.1"/>
    <property type="molecule type" value="Genomic_DNA"/>
</dbReference>